<dbReference type="InterPro" id="IPR001126">
    <property type="entry name" value="UmuC"/>
</dbReference>
<name>A0A5C4XBC6_9HYPH</name>
<evidence type="ECO:0000259" key="2">
    <source>
        <dbReference type="Pfam" id="PF00817"/>
    </source>
</evidence>
<dbReference type="Proteomes" id="UP000311605">
    <property type="component" value="Unassembled WGS sequence"/>
</dbReference>
<accession>A0A5C4XBC6</accession>
<dbReference type="OrthoDB" id="9788640at2"/>
<dbReference type="InterPro" id="IPR050356">
    <property type="entry name" value="SulA_CellDiv_inhibitor"/>
</dbReference>
<comment type="caution">
    <text evidence="3">The sequence shown here is derived from an EMBL/GenBank/DDBJ whole genome shotgun (WGS) entry which is preliminary data.</text>
</comment>
<keyword evidence="1" id="KW-0227">DNA damage</keyword>
<evidence type="ECO:0000256" key="1">
    <source>
        <dbReference type="ARBA" id="ARBA00022763"/>
    </source>
</evidence>
<organism evidence="3 4">
    <name type="scientific">Aliirhizobium smilacinae</name>
    <dbReference type="NCBI Taxonomy" id="1395944"/>
    <lineage>
        <taxon>Bacteria</taxon>
        <taxon>Pseudomonadati</taxon>
        <taxon>Pseudomonadota</taxon>
        <taxon>Alphaproteobacteria</taxon>
        <taxon>Hyphomicrobiales</taxon>
        <taxon>Rhizobiaceae</taxon>
        <taxon>Aliirhizobium</taxon>
    </lineage>
</organism>
<dbReference type="EMBL" id="VDMN01000008">
    <property type="protein sequence ID" value="TNM60559.1"/>
    <property type="molecule type" value="Genomic_DNA"/>
</dbReference>
<dbReference type="GO" id="GO:0006281">
    <property type="term" value="P:DNA repair"/>
    <property type="evidence" value="ECO:0007669"/>
    <property type="project" value="InterPro"/>
</dbReference>
<gene>
    <name evidence="3" type="ORF">FHP24_25300</name>
</gene>
<dbReference type="AlphaFoldDB" id="A0A5C4XBC6"/>
<evidence type="ECO:0000313" key="4">
    <source>
        <dbReference type="Proteomes" id="UP000311605"/>
    </source>
</evidence>
<proteinExistence type="predicted"/>
<evidence type="ECO:0000313" key="3">
    <source>
        <dbReference type="EMBL" id="TNM60559.1"/>
    </source>
</evidence>
<reference evidence="3 4" key="1">
    <citation type="submission" date="2019-06" db="EMBL/GenBank/DDBJ databases">
        <title>The draft genome of Rhizobium smilacinae PTYR-5.</title>
        <authorList>
            <person name="Liu L."/>
            <person name="Li L."/>
            <person name="Zhang X."/>
        </authorList>
    </citation>
    <scope>NUCLEOTIDE SEQUENCE [LARGE SCALE GENOMIC DNA]</scope>
    <source>
        <strain evidence="3 4">PTYR-5</strain>
    </source>
</reference>
<dbReference type="PANTHER" id="PTHR35369">
    <property type="entry name" value="BLR3025 PROTEIN-RELATED"/>
    <property type="match status" value="1"/>
</dbReference>
<dbReference type="SUPFAM" id="SSF56672">
    <property type="entry name" value="DNA/RNA polymerases"/>
    <property type="match status" value="1"/>
</dbReference>
<dbReference type="PANTHER" id="PTHR35369:SF2">
    <property type="entry name" value="BLR3025 PROTEIN"/>
    <property type="match status" value="1"/>
</dbReference>
<keyword evidence="4" id="KW-1185">Reference proteome</keyword>
<protein>
    <submittedName>
        <fullName evidence="3">DNA polymerase Y family protein</fullName>
    </submittedName>
</protein>
<dbReference type="Pfam" id="PF00817">
    <property type="entry name" value="IMS"/>
    <property type="match status" value="1"/>
</dbReference>
<dbReference type="InterPro" id="IPR043502">
    <property type="entry name" value="DNA/RNA_pol_sf"/>
</dbReference>
<dbReference type="CDD" id="cd03468">
    <property type="entry name" value="PolY_like"/>
    <property type="match status" value="1"/>
</dbReference>
<sequence length="572" mass="63598">MAACLAAASVIRFLTSPWRRAATRLLSPFVWSGTFVTANFISPKSQTNLPLSASGQRILALHFPHLPTDRIARKLWGLSWRSKKRPEHPPIVCAGRRDNALRLISLDEAAEATSLKRGQGLAEARAMYPEVDVFDEDEKADLTLLEAIADWCDRYTPLVALDGENGLFLDITGCAHLFGGEEVMLPDILARLRQMGFDVRGAISNSPGLSWAVSRFGRGGVIAAEGMADVLSALPAHALRLDTGTIASLSKLGLKRVANIMSMPRAPLARRFGAQLLLRLDQALGANEEAISPRRPVASLSAERQLSEPIQAEEDILGMTAEIASSLKLSLENRGAGGRVFELVLFRVDGKVFRISAGAARPLRDPKRISRLFSERLNSIHDDLDAGFGFELLRLNVLQHDVFDALQSDFAGNSEREASLADFIDRVSARLGANCLQVYQLRQSHIPECAEMFVPAIAGMERRPDIGAELQFQPKSDRPLRLLRRPEPVEAFAATVPDGPPQQFRWRHVMHKITRAEGPERIAPEWWLDDDKAEERDYFRLESELGRLFWVFRLGRYGDDPPPTWRIHGIFA</sequence>
<feature type="domain" description="UmuC" evidence="2">
    <location>
        <begin position="84"/>
        <end position="214"/>
    </location>
</feature>